<dbReference type="EMBL" id="SLWS01000003">
    <property type="protein sequence ID" value="TCO61099.1"/>
    <property type="molecule type" value="Genomic_DNA"/>
</dbReference>
<reference evidence="2 3" key="1">
    <citation type="submission" date="2019-03" db="EMBL/GenBank/DDBJ databases">
        <title>Genomic Encyclopedia of Type Strains, Phase IV (KMG-IV): sequencing the most valuable type-strain genomes for metagenomic binning, comparative biology and taxonomic classification.</title>
        <authorList>
            <person name="Goeker M."/>
        </authorList>
    </citation>
    <scope>NUCLEOTIDE SEQUENCE [LARGE SCALE GENOMIC DNA]</scope>
    <source>
        <strain evidence="2 3">DSM 45934</strain>
    </source>
</reference>
<evidence type="ECO:0000313" key="2">
    <source>
        <dbReference type="EMBL" id="TCO61099.1"/>
    </source>
</evidence>
<keyword evidence="3" id="KW-1185">Reference proteome</keyword>
<accession>A0A4R2JVK1</accession>
<dbReference type="Gene3D" id="3.10.129.120">
    <property type="match status" value="1"/>
</dbReference>
<evidence type="ECO:0000259" key="1">
    <source>
        <dbReference type="Pfam" id="PF14765"/>
    </source>
</evidence>
<sequence>MVRRSLHARAPDEVTSAEHYTRCDRLGLHYGHAFQVLRHIRVGAGEVLAEYRLPLRRLWIHVLLFPHKNDMFRR</sequence>
<dbReference type="InterPro" id="IPR049551">
    <property type="entry name" value="PKS_DH_C"/>
</dbReference>
<dbReference type="Pfam" id="PF14765">
    <property type="entry name" value="PS-DH"/>
    <property type="match status" value="1"/>
</dbReference>
<name>A0A4R2JVK1_9PSEU</name>
<gene>
    <name evidence="2" type="ORF">EV192_103683</name>
</gene>
<proteinExistence type="predicted"/>
<dbReference type="AlphaFoldDB" id="A0A4R2JVK1"/>
<protein>
    <submittedName>
        <fullName evidence="2">Polyketide synthase-like dehydratase family protein</fullName>
    </submittedName>
</protein>
<comment type="caution">
    <text evidence="2">The sequence shown here is derived from an EMBL/GenBank/DDBJ whole genome shotgun (WGS) entry which is preliminary data.</text>
</comment>
<feature type="domain" description="Polyketide synthase dehydratase" evidence="1">
    <location>
        <begin position="4"/>
        <end position="55"/>
    </location>
</feature>
<organism evidence="2 3">
    <name type="scientific">Actinocrispum wychmicini</name>
    <dbReference type="NCBI Taxonomy" id="1213861"/>
    <lineage>
        <taxon>Bacteria</taxon>
        <taxon>Bacillati</taxon>
        <taxon>Actinomycetota</taxon>
        <taxon>Actinomycetes</taxon>
        <taxon>Pseudonocardiales</taxon>
        <taxon>Pseudonocardiaceae</taxon>
        <taxon>Actinocrispum</taxon>
    </lineage>
</organism>
<evidence type="ECO:0000313" key="3">
    <source>
        <dbReference type="Proteomes" id="UP000295680"/>
    </source>
</evidence>
<dbReference type="Proteomes" id="UP000295680">
    <property type="component" value="Unassembled WGS sequence"/>
</dbReference>